<organism evidence="11 12">
    <name type="scientific">Coccomyxa viridis</name>
    <dbReference type="NCBI Taxonomy" id="1274662"/>
    <lineage>
        <taxon>Eukaryota</taxon>
        <taxon>Viridiplantae</taxon>
        <taxon>Chlorophyta</taxon>
        <taxon>core chlorophytes</taxon>
        <taxon>Trebouxiophyceae</taxon>
        <taxon>Trebouxiophyceae incertae sedis</taxon>
        <taxon>Coccomyxaceae</taxon>
        <taxon>Coccomyxa</taxon>
    </lineage>
</organism>
<evidence type="ECO:0000256" key="10">
    <source>
        <dbReference type="SAM" id="SignalP"/>
    </source>
</evidence>
<accession>A0AAV1HRA4</accession>
<evidence type="ECO:0000256" key="3">
    <source>
        <dbReference type="ARBA" id="ARBA00010694"/>
    </source>
</evidence>
<evidence type="ECO:0000256" key="7">
    <source>
        <dbReference type="ARBA" id="ARBA00022989"/>
    </source>
</evidence>
<evidence type="ECO:0000256" key="5">
    <source>
        <dbReference type="ARBA" id="ARBA00022692"/>
    </source>
</evidence>
<evidence type="ECO:0000256" key="8">
    <source>
        <dbReference type="ARBA" id="ARBA00023136"/>
    </source>
</evidence>
<evidence type="ECO:0000256" key="1">
    <source>
        <dbReference type="ARBA" id="ARBA00004477"/>
    </source>
</evidence>
<protein>
    <submittedName>
        <fullName evidence="11">Uncharacterized protein</fullName>
    </submittedName>
</protein>
<dbReference type="InterPro" id="IPR037185">
    <property type="entry name" value="EmrE-like"/>
</dbReference>
<dbReference type="Proteomes" id="UP001314263">
    <property type="component" value="Unassembled WGS sequence"/>
</dbReference>
<dbReference type="Pfam" id="PF08449">
    <property type="entry name" value="UAA"/>
    <property type="match status" value="1"/>
</dbReference>
<feature type="chain" id="PRO_5043584023" evidence="10">
    <location>
        <begin position="20"/>
        <end position="336"/>
    </location>
</feature>
<dbReference type="GO" id="GO:0005460">
    <property type="term" value="F:UDP-glucose transmembrane transporter activity"/>
    <property type="evidence" value="ECO:0007669"/>
    <property type="project" value="TreeGrafter"/>
</dbReference>
<keyword evidence="4" id="KW-0813">Transport</keyword>
<dbReference type="InterPro" id="IPR013657">
    <property type="entry name" value="SCL35B1-4/HUT1"/>
</dbReference>
<evidence type="ECO:0000256" key="4">
    <source>
        <dbReference type="ARBA" id="ARBA00022448"/>
    </source>
</evidence>
<name>A0AAV1HRA4_9CHLO</name>
<evidence type="ECO:0000313" key="11">
    <source>
        <dbReference type="EMBL" id="CAK0735107.1"/>
    </source>
</evidence>
<comment type="subcellular location">
    <subcellularLocation>
        <location evidence="1">Endoplasmic reticulum membrane</location>
        <topology evidence="1">Multi-pass membrane protein</topology>
    </subcellularLocation>
</comment>
<keyword evidence="12" id="KW-1185">Reference proteome</keyword>
<comment type="similarity">
    <text evidence="3">Belongs to the nucleotide-sugar transporter family. SLC35B subfamily.</text>
</comment>
<keyword evidence="6" id="KW-0256">Endoplasmic reticulum</keyword>
<dbReference type="SUPFAM" id="SSF103481">
    <property type="entry name" value="Multidrug resistance efflux transporter EmrE"/>
    <property type="match status" value="1"/>
</dbReference>
<reference evidence="11 12" key="1">
    <citation type="submission" date="2023-10" db="EMBL/GenBank/DDBJ databases">
        <authorList>
            <person name="Maclean D."/>
            <person name="Macfadyen A."/>
        </authorList>
    </citation>
    <scope>NUCLEOTIDE SEQUENCE [LARGE SCALE GENOMIC DNA]</scope>
</reference>
<keyword evidence="7 9" id="KW-1133">Transmembrane helix</keyword>
<keyword evidence="8 9" id="KW-0472">Membrane</keyword>
<comment type="caution">
    <text evidence="11">The sequence shown here is derived from an EMBL/GenBank/DDBJ whole genome shotgun (WGS) entry which is preliminary data.</text>
</comment>
<dbReference type="GO" id="GO:0005789">
    <property type="term" value="C:endoplasmic reticulum membrane"/>
    <property type="evidence" value="ECO:0007669"/>
    <property type="project" value="UniProtKB-SubCell"/>
</dbReference>
<dbReference type="GO" id="GO:0000139">
    <property type="term" value="C:Golgi membrane"/>
    <property type="evidence" value="ECO:0007669"/>
    <property type="project" value="TreeGrafter"/>
</dbReference>
<keyword evidence="10" id="KW-0732">Signal</keyword>
<sequence length="336" mass="36798">MTNVRTLGLLLLCTGGIYASYLTQGVVQESLATMKFGPNERRFTHLKAINGVQSIACFLWAAVLMTLPFLRPQKGVKIAPWLAYWKPGVSNSIGPALGTEALKNISYPAQVLAKSCKMVPVMVMSTLIGGKLYTSLEYGCAILIAAGISLFAKQSSSKVTAKLAAPNAPLGYSLCSLNLIFDGYTNAMQDKIQSDFKDTPLLWSMCWMNFWCSLYNCAYLFVVTTAGWDLIVFCKEFPEAGLYVLLFCLCGAIGQLFIFGTIRKFGSLVNTLICTTRKFFNILLSVLWSGNPLLPQQWVAVTLVFVGLLTSSIAKRGKKVVVDKVEAEPTNGKKLE</sequence>
<proteinExistence type="inferred from homology"/>
<feature type="signal peptide" evidence="10">
    <location>
        <begin position="1"/>
        <end position="19"/>
    </location>
</feature>
<dbReference type="EMBL" id="CAUYUE010000001">
    <property type="protein sequence ID" value="CAK0735107.1"/>
    <property type="molecule type" value="Genomic_DNA"/>
</dbReference>
<evidence type="ECO:0000256" key="9">
    <source>
        <dbReference type="SAM" id="Phobius"/>
    </source>
</evidence>
<comment type="similarity">
    <text evidence="2">Belongs to the nucleotide-sugar transporter family. UDP-galactose:UMP antiporter (TC 2.A.7.11) subfamily.</text>
</comment>
<keyword evidence="5 9" id="KW-0812">Transmembrane</keyword>
<feature type="transmembrane region" description="Helical" evidence="9">
    <location>
        <begin position="49"/>
        <end position="70"/>
    </location>
</feature>
<dbReference type="AlphaFoldDB" id="A0AAV1HRA4"/>
<dbReference type="PANTHER" id="PTHR10778:SF10">
    <property type="entry name" value="SOLUTE CARRIER FAMILY 35 MEMBER B1"/>
    <property type="match status" value="1"/>
</dbReference>
<evidence type="ECO:0000256" key="6">
    <source>
        <dbReference type="ARBA" id="ARBA00022824"/>
    </source>
</evidence>
<gene>
    <name evidence="11" type="ORF">CVIRNUC_000529</name>
</gene>
<feature type="transmembrane region" description="Helical" evidence="9">
    <location>
        <begin position="132"/>
        <end position="152"/>
    </location>
</feature>
<dbReference type="GO" id="GO:0005459">
    <property type="term" value="F:UDP-galactose transmembrane transporter activity"/>
    <property type="evidence" value="ECO:0007669"/>
    <property type="project" value="TreeGrafter"/>
</dbReference>
<feature type="transmembrane region" description="Helical" evidence="9">
    <location>
        <begin position="242"/>
        <end position="262"/>
    </location>
</feature>
<evidence type="ECO:0000256" key="2">
    <source>
        <dbReference type="ARBA" id="ARBA00008349"/>
    </source>
</evidence>
<feature type="transmembrane region" description="Helical" evidence="9">
    <location>
        <begin position="201"/>
        <end position="222"/>
    </location>
</feature>
<dbReference type="PANTHER" id="PTHR10778">
    <property type="entry name" value="SOLUTE CARRIER FAMILY 35 MEMBER B"/>
    <property type="match status" value="1"/>
</dbReference>
<feature type="transmembrane region" description="Helical" evidence="9">
    <location>
        <begin position="296"/>
        <end position="314"/>
    </location>
</feature>
<evidence type="ECO:0000313" key="12">
    <source>
        <dbReference type="Proteomes" id="UP001314263"/>
    </source>
</evidence>